<reference evidence="4 5" key="1">
    <citation type="submission" date="2024-10" db="EMBL/GenBank/DDBJ databases">
        <authorList>
            <person name="Kim D."/>
        </authorList>
    </citation>
    <scope>NUCLEOTIDE SEQUENCE [LARGE SCALE GENOMIC DNA]</scope>
    <source>
        <strain evidence="4">Taebaek</strain>
    </source>
</reference>
<dbReference type="Proteomes" id="UP001620645">
    <property type="component" value="Unassembled WGS sequence"/>
</dbReference>
<sequence length="289" mass="32712">MSYSHGTCGNCGEYGHRRAECPQALCECCGQAGHWVHQCKIEAAAKCCVACSVRQHKAADCWVLESWVRARIREPDCSLLVNFVLRRAAETADGFYVLCFQNEHSAEKCPQNASLGPLYAQICGSRRNSAVLREWVRSQQQSAVCACARVDFLRRAGESRSLCFICFENGHEKKNCSRHQLRLQFEQIRALFGNLQRRTNAKTTTDSAASPFWASWSGRRSDDIRRHRYMSIGKDNRGNTKKQAAAEDDLGQNAAETRGPQNICQRREWRRESAQRRLGDRSAAGCSKW</sequence>
<feature type="compositionally biased region" description="Basic and acidic residues" evidence="2">
    <location>
        <begin position="265"/>
        <end position="280"/>
    </location>
</feature>
<protein>
    <recommendedName>
        <fullName evidence="3">CCHC-type domain-containing protein</fullName>
    </recommendedName>
</protein>
<evidence type="ECO:0000256" key="2">
    <source>
        <dbReference type="SAM" id="MobiDB-lite"/>
    </source>
</evidence>
<dbReference type="GO" id="GO:0008270">
    <property type="term" value="F:zinc ion binding"/>
    <property type="evidence" value="ECO:0007669"/>
    <property type="project" value="UniProtKB-KW"/>
</dbReference>
<dbReference type="EMBL" id="JBICCN010000420">
    <property type="protein sequence ID" value="KAL3070007.1"/>
    <property type="molecule type" value="Genomic_DNA"/>
</dbReference>
<evidence type="ECO:0000256" key="1">
    <source>
        <dbReference type="PROSITE-ProRule" id="PRU00047"/>
    </source>
</evidence>
<keyword evidence="1" id="KW-0479">Metal-binding</keyword>
<keyword evidence="1" id="KW-0862">Zinc</keyword>
<dbReference type="AlphaFoldDB" id="A0ABD2HWX6"/>
<evidence type="ECO:0000259" key="3">
    <source>
        <dbReference type="PROSITE" id="PS50158"/>
    </source>
</evidence>
<proteinExistence type="predicted"/>
<dbReference type="PROSITE" id="PS50158">
    <property type="entry name" value="ZF_CCHC"/>
    <property type="match status" value="1"/>
</dbReference>
<feature type="region of interest" description="Disordered" evidence="2">
    <location>
        <begin position="230"/>
        <end position="289"/>
    </location>
</feature>
<dbReference type="GO" id="GO:0019899">
    <property type="term" value="F:enzyme binding"/>
    <property type="evidence" value="ECO:0007669"/>
    <property type="project" value="UniProtKB-ARBA"/>
</dbReference>
<dbReference type="InterPro" id="IPR001878">
    <property type="entry name" value="Znf_CCHC"/>
</dbReference>
<dbReference type="Gene3D" id="4.10.60.10">
    <property type="entry name" value="Zinc finger, CCHC-type"/>
    <property type="match status" value="1"/>
</dbReference>
<keyword evidence="5" id="KW-1185">Reference proteome</keyword>
<dbReference type="InterPro" id="IPR036875">
    <property type="entry name" value="Znf_CCHC_sf"/>
</dbReference>
<dbReference type="SUPFAM" id="SSF57756">
    <property type="entry name" value="Retrovirus zinc finger-like domains"/>
    <property type="match status" value="1"/>
</dbReference>
<organism evidence="4 5">
    <name type="scientific">Heterodera schachtii</name>
    <name type="common">Sugarbeet cyst nematode worm</name>
    <name type="synonym">Tylenchus schachtii</name>
    <dbReference type="NCBI Taxonomy" id="97005"/>
    <lineage>
        <taxon>Eukaryota</taxon>
        <taxon>Metazoa</taxon>
        <taxon>Ecdysozoa</taxon>
        <taxon>Nematoda</taxon>
        <taxon>Chromadorea</taxon>
        <taxon>Rhabditida</taxon>
        <taxon>Tylenchina</taxon>
        <taxon>Tylenchomorpha</taxon>
        <taxon>Tylenchoidea</taxon>
        <taxon>Heteroderidae</taxon>
        <taxon>Heteroderinae</taxon>
        <taxon>Heterodera</taxon>
    </lineage>
</organism>
<evidence type="ECO:0000313" key="4">
    <source>
        <dbReference type="EMBL" id="KAL3070007.1"/>
    </source>
</evidence>
<keyword evidence="1" id="KW-0863">Zinc-finger</keyword>
<dbReference type="SMART" id="SM00343">
    <property type="entry name" value="ZnF_C2HC"/>
    <property type="match status" value="4"/>
</dbReference>
<evidence type="ECO:0000313" key="5">
    <source>
        <dbReference type="Proteomes" id="UP001620645"/>
    </source>
</evidence>
<feature type="domain" description="CCHC-type" evidence="3">
    <location>
        <begin position="8"/>
        <end position="23"/>
    </location>
</feature>
<accession>A0ABD2HWX6</accession>
<name>A0ABD2HWX6_HETSC</name>
<gene>
    <name evidence="4" type="ORF">niasHS_017296</name>
</gene>
<comment type="caution">
    <text evidence="4">The sequence shown here is derived from an EMBL/GenBank/DDBJ whole genome shotgun (WGS) entry which is preliminary data.</text>
</comment>